<evidence type="ECO:0000259" key="1">
    <source>
        <dbReference type="Pfam" id="PF00004"/>
    </source>
</evidence>
<dbReference type="SUPFAM" id="SSF52540">
    <property type="entry name" value="P-loop containing nucleoside triphosphate hydrolases"/>
    <property type="match status" value="1"/>
</dbReference>
<dbReference type="GeneID" id="85017198"/>
<dbReference type="PANTHER" id="PTHR48102">
    <property type="entry name" value="ATP-DEPENDENT CLP PROTEASE ATP-BINDING SUBUNIT CLPX-LIKE, MITOCHONDRIAL-RELATED"/>
    <property type="match status" value="1"/>
</dbReference>
<name>A0A1H2ZH71_9FLAO</name>
<dbReference type="InterPro" id="IPR050052">
    <property type="entry name" value="ATP-dep_Clp_protease_ClpX"/>
</dbReference>
<evidence type="ECO:0000313" key="3">
    <source>
        <dbReference type="Proteomes" id="UP000182771"/>
    </source>
</evidence>
<dbReference type="OrthoDB" id="7438987at2"/>
<dbReference type="InterPro" id="IPR027417">
    <property type="entry name" value="P-loop_NTPase"/>
</dbReference>
<dbReference type="GO" id="GO:0008233">
    <property type="term" value="F:peptidase activity"/>
    <property type="evidence" value="ECO:0007669"/>
    <property type="project" value="UniProtKB-KW"/>
</dbReference>
<keyword evidence="2" id="KW-0378">Hydrolase</keyword>
<dbReference type="GO" id="GO:0016887">
    <property type="term" value="F:ATP hydrolysis activity"/>
    <property type="evidence" value="ECO:0007669"/>
    <property type="project" value="InterPro"/>
</dbReference>
<dbReference type="Gene3D" id="3.40.50.300">
    <property type="entry name" value="P-loop containing nucleotide triphosphate hydrolases"/>
    <property type="match status" value="1"/>
</dbReference>
<evidence type="ECO:0000313" key="2">
    <source>
        <dbReference type="EMBL" id="SDX16731.1"/>
    </source>
</evidence>
<dbReference type="AlphaFoldDB" id="A0A1H2ZH71"/>
<dbReference type="EMBL" id="FNND01000010">
    <property type="protein sequence ID" value="SDX16731.1"/>
    <property type="molecule type" value="Genomic_DNA"/>
</dbReference>
<dbReference type="InterPro" id="IPR003959">
    <property type="entry name" value="ATPase_AAA_core"/>
</dbReference>
<organism evidence="2 3">
    <name type="scientific">Capnocytophaga granulosa</name>
    <dbReference type="NCBI Taxonomy" id="45242"/>
    <lineage>
        <taxon>Bacteria</taxon>
        <taxon>Pseudomonadati</taxon>
        <taxon>Bacteroidota</taxon>
        <taxon>Flavobacteriia</taxon>
        <taxon>Flavobacteriales</taxon>
        <taxon>Flavobacteriaceae</taxon>
        <taxon>Capnocytophaga</taxon>
    </lineage>
</organism>
<dbReference type="RefSeq" id="WP_016421212.1">
    <property type="nucleotide sequence ID" value="NZ_FNND01000010.1"/>
</dbReference>
<comment type="caution">
    <text evidence="2">The sequence shown here is derived from an EMBL/GenBank/DDBJ whole genome shotgun (WGS) entry which is preliminary data.</text>
</comment>
<accession>A0A1H2ZH71</accession>
<sequence>MEMQNIDTQIKELLLTNTSLDFPFVKRTLEGLPNKSEALKKNLQQKLEQHLLGFAEEVSKLQGTDRYQQCCQQAKAYLKNWMTYIEEVPLSQIKKLCKRTHLSFLDIGEDFITPTTLYAYAQKYVKGQDAYLKKLSLCLYTHYKRLRTSDLSLPKANLLAYGPTGVGKTYSVQVLADVLGSEFGVINCNSVVQEGIVGASLTDVFAEIYQRTGQNLAAVEQSVILFDEFDKLFYSGTYNDRIINELLNLIDDNGKATFSTSYYNSKVSHTISTKKILFLFTGVFDQLNKARINGFVSPETKTGKKEGTFYDKATREDFLKVIKKREILGRINDFVALKPITPAILKEILLGDSSPLRSYEHFFKLHNTTLKVEEKAIQKLASYAADKQLGVRGLNSLLWEILQQDMQQVQIPTETTESRKLCIDLPYLKKRINH</sequence>
<gene>
    <name evidence="2" type="ORF">SAMN05444420_11044</name>
</gene>
<dbReference type="Gene3D" id="1.10.8.60">
    <property type="match status" value="1"/>
</dbReference>
<dbReference type="Pfam" id="PF00004">
    <property type="entry name" value="AAA"/>
    <property type="match status" value="1"/>
</dbReference>
<keyword evidence="3" id="KW-1185">Reference proteome</keyword>
<proteinExistence type="predicted"/>
<dbReference type="GO" id="GO:0005524">
    <property type="term" value="F:ATP binding"/>
    <property type="evidence" value="ECO:0007669"/>
    <property type="project" value="InterPro"/>
</dbReference>
<dbReference type="GO" id="GO:0051603">
    <property type="term" value="P:proteolysis involved in protein catabolic process"/>
    <property type="evidence" value="ECO:0007669"/>
    <property type="project" value="TreeGrafter"/>
</dbReference>
<protein>
    <submittedName>
        <fullName evidence="2">ATP-dependent protease Clp, ATPase subunit</fullName>
    </submittedName>
</protein>
<dbReference type="PANTHER" id="PTHR48102:SF7">
    <property type="entry name" value="ATP-DEPENDENT CLP PROTEASE ATP-BINDING SUBUNIT CLPX-LIKE, MITOCHONDRIAL"/>
    <property type="match status" value="1"/>
</dbReference>
<feature type="domain" description="ATPase AAA-type core" evidence="1">
    <location>
        <begin position="159"/>
        <end position="272"/>
    </location>
</feature>
<keyword evidence="2" id="KW-0645">Protease</keyword>
<dbReference type="Proteomes" id="UP000182771">
    <property type="component" value="Unassembled WGS sequence"/>
</dbReference>
<reference evidence="2 3" key="1">
    <citation type="submission" date="2016-10" db="EMBL/GenBank/DDBJ databases">
        <authorList>
            <person name="Varghese N."/>
            <person name="Submissions S."/>
        </authorList>
    </citation>
    <scope>NUCLEOTIDE SEQUENCE [LARGE SCALE GENOMIC DNA]</scope>
    <source>
        <strain evidence="2 3">DSM 11449</strain>
    </source>
</reference>